<dbReference type="FunFam" id="1.20.1250.20:FF:000184">
    <property type="entry name" value="Feline leukemia virus subgroup C receptor-related protein 1"/>
    <property type="match status" value="1"/>
</dbReference>
<feature type="transmembrane region" description="Helical" evidence="18">
    <location>
        <begin position="75"/>
        <end position="96"/>
    </location>
</feature>
<dbReference type="PANTHER" id="PTHR10924">
    <property type="entry name" value="MAJOR FACILITATOR SUPERFAMILY PROTEIN-RELATED"/>
    <property type="match status" value="1"/>
</dbReference>
<keyword evidence="9" id="KW-0675">Receptor</keyword>
<evidence type="ECO:0000256" key="17">
    <source>
        <dbReference type="ARBA" id="ARBA00080886"/>
    </source>
</evidence>
<dbReference type="GO" id="GO:0031966">
    <property type="term" value="C:mitochondrial membrane"/>
    <property type="evidence" value="ECO:0007669"/>
    <property type="project" value="UniProtKB-ARBA"/>
</dbReference>
<evidence type="ECO:0000256" key="7">
    <source>
        <dbReference type="ARBA" id="ARBA00023057"/>
    </source>
</evidence>
<dbReference type="GO" id="GO:0020037">
    <property type="term" value="F:heme binding"/>
    <property type="evidence" value="ECO:0007669"/>
    <property type="project" value="TreeGrafter"/>
</dbReference>
<keyword evidence="2" id="KW-0813">Transport</keyword>
<dbReference type="InterPro" id="IPR011701">
    <property type="entry name" value="MFS"/>
</dbReference>
<evidence type="ECO:0000256" key="6">
    <source>
        <dbReference type="ARBA" id="ARBA00022989"/>
    </source>
</evidence>
<feature type="transmembrane region" description="Helical" evidence="18">
    <location>
        <begin position="32"/>
        <end position="55"/>
    </location>
</feature>
<feature type="transmembrane region" description="Helical" evidence="18">
    <location>
        <begin position="271"/>
        <end position="300"/>
    </location>
</feature>
<feature type="transmembrane region" description="Helical" evidence="18">
    <location>
        <begin position="400"/>
        <end position="423"/>
    </location>
</feature>
<evidence type="ECO:0000256" key="12">
    <source>
        <dbReference type="ARBA" id="ARBA00036811"/>
    </source>
</evidence>
<evidence type="ECO:0000256" key="1">
    <source>
        <dbReference type="ARBA" id="ARBA00004651"/>
    </source>
</evidence>
<dbReference type="EMBL" id="OD569886">
    <property type="protein sequence ID" value="CAD7448353.1"/>
    <property type="molecule type" value="Genomic_DNA"/>
</dbReference>
<evidence type="ECO:0000256" key="13">
    <source>
        <dbReference type="ARBA" id="ARBA00045087"/>
    </source>
</evidence>
<dbReference type="CDD" id="cd17398">
    <property type="entry name" value="MFS_FLVCR_like"/>
    <property type="match status" value="1"/>
</dbReference>
<evidence type="ECO:0000256" key="2">
    <source>
        <dbReference type="ARBA" id="ARBA00022448"/>
    </source>
</evidence>
<evidence type="ECO:0000256" key="3">
    <source>
        <dbReference type="ARBA" id="ARBA00022475"/>
    </source>
</evidence>
<dbReference type="InterPro" id="IPR049680">
    <property type="entry name" value="FLVCR1-2_SLC49-like"/>
</dbReference>
<feature type="transmembrane region" description="Helical" evidence="18">
    <location>
        <begin position="363"/>
        <end position="388"/>
    </location>
</feature>
<feature type="transmembrane region" description="Helical" evidence="18">
    <location>
        <begin position="214"/>
        <end position="234"/>
    </location>
</feature>
<evidence type="ECO:0000256" key="8">
    <source>
        <dbReference type="ARBA" id="ARBA00023136"/>
    </source>
</evidence>
<feature type="transmembrane region" description="Helical" evidence="18">
    <location>
        <begin position="340"/>
        <end position="357"/>
    </location>
</feature>
<keyword evidence="6 18" id="KW-1133">Transmembrane helix</keyword>
<evidence type="ECO:0000256" key="4">
    <source>
        <dbReference type="ARBA" id="ARBA00022553"/>
    </source>
</evidence>
<gene>
    <name evidence="19" type="ORF">TBIB3V08_LOCUS10640</name>
</gene>
<evidence type="ECO:0000256" key="16">
    <source>
        <dbReference type="ARBA" id="ARBA00068050"/>
    </source>
</evidence>
<dbReference type="InterPro" id="IPR036259">
    <property type="entry name" value="MFS_trans_sf"/>
</dbReference>
<sequence length="481" mass="51896">MSSDYKLVSKTEPSVQEKSGDEKTYQLYAQRWLVLGIFVAVSMLNATQWIQFAIVGNIMTRYYGVGNMAIEWTSMIYMVTYIPLMLPAALIMDKWVRGDRANVKLLLFPQGIRKSLTLGAFGTAAGSWIKVAGIGQDMFWAAFTGQAVVATSQVFILSVPPKLAAVWFPADKVSSACSIGVFGNQLGIAVGFLLSPLMVKNHPELKDIGSDLAVMYYGVAGITTLCLFLVLLFFREGPPTAPSATQDMKMSSTETPTFGQSLKTLFGNVNFLFLIASYGINVGAFFALSTLLNQIILMYFPGGEEFAGSVGLDIIVSGMVGSVVSGFILDKTHKFKETALAVYCMSLVGMVVFTFTVDMGSKIIVYLTSGLLGFFMTGYLPVGFEFAAELTYPEPETTSAGILSASTQLFGVIFTSAYSWLLGQYGPRWANAVLSCTLVAGAAMTAAIKADLRRQDACTQNPVAAIIAADSCKTRLKDGEQ</sequence>
<protein>
    <recommendedName>
        <fullName evidence="16">Choline/ethanolamine transporter FLVCR1</fullName>
    </recommendedName>
    <alternativeName>
        <fullName evidence="17">Heme transporter FLVCR1</fullName>
    </alternativeName>
</protein>
<keyword evidence="4" id="KW-0597">Phosphoprotein</keyword>
<name>A0A7R9F7B7_9NEOP</name>
<comment type="function">
    <text evidence="15">Uniporter that mediates the transport of extracellular choline and ethanolamine into cells, thereby playing a key role in phospholipid biosynthesis. Choline and ethanolamine are the precursors of phosphatidylcholine and phosphatidylethanolamine, respectively, the two most abundant phospholipids. Transport is not coupled with proton transport and is exclusively driven by the choline (or ethanolamine) gradient across the plasma membrane. Also acts as a heme b transporter that mediates heme efflux from the cytoplasm to the extracellular compartment.</text>
</comment>
<feature type="transmembrane region" description="Helical" evidence="18">
    <location>
        <begin position="306"/>
        <end position="328"/>
    </location>
</feature>
<dbReference type="GO" id="GO:0015232">
    <property type="term" value="F:heme transmembrane transporter activity"/>
    <property type="evidence" value="ECO:0007669"/>
    <property type="project" value="UniProtKB-ARBA"/>
</dbReference>
<dbReference type="GO" id="GO:0005886">
    <property type="term" value="C:plasma membrane"/>
    <property type="evidence" value="ECO:0007669"/>
    <property type="project" value="UniProtKB-SubCell"/>
</dbReference>
<evidence type="ECO:0000256" key="18">
    <source>
        <dbReference type="SAM" id="Phobius"/>
    </source>
</evidence>
<dbReference type="SUPFAM" id="SSF103473">
    <property type="entry name" value="MFS general substrate transporter"/>
    <property type="match status" value="1"/>
</dbReference>
<proteinExistence type="inferred from homology"/>
<evidence type="ECO:0000256" key="10">
    <source>
        <dbReference type="ARBA" id="ARBA00023180"/>
    </source>
</evidence>
<evidence type="ECO:0000256" key="9">
    <source>
        <dbReference type="ARBA" id="ARBA00023170"/>
    </source>
</evidence>
<evidence type="ECO:0000256" key="5">
    <source>
        <dbReference type="ARBA" id="ARBA00022692"/>
    </source>
</evidence>
<keyword evidence="8 18" id="KW-0472">Membrane</keyword>
<comment type="subcellular location">
    <subcellularLocation>
        <location evidence="1">Cell membrane</location>
        <topology evidence="1">Multi-pass membrane protein</topology>
    </subcellularLocation>
</comment>
<keyword evidence="7" id="KW-0265">Erythrocyte maturation</keyword>
<comment type="catalytic activity">
    <reaction evidence="11">
        <text>heme b(in) = heme b(out)</text>
        <dbReference type="Rhea" id="RHEA:75443"/>
        <dbReference type="ChEBI" id="CHEBI:60344"/>
    </reaction>
</comment>
<comment type="catalytic activity">
    <reaction evidence="13">
        <text>ethanolamine(in) = ethanolamine(out)</text>
        <dbReference type="Rhea" id="RHEA:32747"/>
        <dbReference type="ChEBI" id="CHEBI:57603"/>
    </reaction>
</comment>
<evidence type="ECO:0000313" key="19">
    <source>
        <dbReference type="EMBL" id="CAD7448353.1"/>
    </source>
</evidence>
<dbReference type="PANTHER" id="PTHR10924:SF4">
    <property type="entry name" value="GH15861P"/>
    <property type="match status" value="1"/>
</dbReference>
<feature type="transmembrane region" description="Helical" evidence="18">
    <location>
        <begin position="429"/>
        <end position="448"/>
    </location>
</feature>
<evidence type="ECO:0000256" key="15">
    <source>
        <dbReference type="ARBA" id="ARBA00060240"/>
    </source>
</evidence>
<feature type="transmembrane region" description="Helical" evidence="18">
    <location>
        <begin position="173"/>
        <end position="194"/>
    </location>
</feature>
<dbReference type="Pfam" id="PF07690">
    <property type="entry name" value="MFS_1"/>
    <property type="match status" value="1"/>
</dbReference>
<organism evidence="19">
    <name type="scientific">Timema bartmani</name>
    <dbReference type="NCBI Taxonomy" id="61472"/>
    <lineage>
        <taxon>Eukaryota</taxon>
        <taxon>Metazoa</taxon>
        <taxon>Ecdysozoa</taxon>
        <taxon>Arthropoda</taxon>
        <taxon>Hexapoda</taxon>
        <taxon>Insecta</taxon>
        <taxon>Pterygota</taxon>
        <taxon>Neoptera</taxon>
        <taxon>Polyneoptera</taxon>
        <taxon>Phasmatodea</taxon>
        <taxon>Timematodea</taxon>
        <taxon>Timematoidea</taxon>
        <taxon>Timematidae</taxon>
        <taxon>Timema</taxon>
    </lineage>
</organism>
<keyword evidence="3" id="KW-1003">Cell membrane</keyword>
<comment type="catalytic activity">
    <reaction evidence="12">
        <text>choline(out) = choline(in)</text>
        <dbReference type="Rhea" id="RHEA:32751"/>
        <dbReference type="ChEBI" id="CHEBI:15354"/>
    </reaction>
</comment>
<dbReference type="GO" id="GO:0043249">
    <property type="term" value="P:erythrocyte maturation"/>
    <property type="evidence" value="ECO:0007669"/>
    <property type="project" value="UniProtKB-KW"/>
</dbReference>
<evidence type="ECO:0000256" key="14">
    <source>
        <dbReference type="ARBA" id="ARBA00046338"/>
    </source>
</evidence>
<evidence type="ECO:0000256" key="11">
    <source>
        <dbReference type="ARBA" id="ARBA00035075"/>
    </source>
</evidence>
<keyword evidence="10" id="KW-0325">Glycoprotein</keyword>
<reference evidence="19" key="1">
    <citation type="submission" date="2020-11" db="EMBL/GenBank/DDBJ databases">
        <authorList>
            <person name="Tran Van P."/>
        </authorList>
    </citation>
    <scope>NUCLEOTIDE SEQUENCE</scope>
</reference>
<dbReference type="GO" id="GO:0097037">
    <property type="term" value="P:heme export"/>
    <property type="evidence" value="ECO:0007669"/>
    <property type="project" value="TreeGrafter"/>
</dbReference>
<feature type="transmembrane region" description="Helical" evidence="18">
    <location>
        <begin position="139"/>
        <end position="161"/>
    </location>
</feature>
<keyword evidence="5 18" id="KW-0812">Transmembrane</keyword>
<dbReference type="AlphaFoldDB" id="A0A7R9F7B7"/>
<dbReference type="Gene3D" id="1.20.1250.20">
    <property type="entry name" value="MFS general substrate transporter like domains"/>
    <property type="match status" value="1"/>
</dbReference>
<dbReference type="GO" id="GO:0006783">
    <property type="term" value="P:heme biosynthetic process"/>
    <property type="evidence" value="ECO:0007669"/>
    <property type="project" value="UniProtKB-ARBA"/>
</dbReference>
<comment type="similarity">
    <text evidence="14">Belongs to the major facilitator superfamily. Feline leukemia virus subgroup C receptor (TC 2.A.1.28.1) family.</text>
</comment>
<accession>A0A7R9F7B7</accession>